<dbReference type="InterPro" id="IPR020476">
    <property type="entry name" value="Nudix_hydrolase"/>
</dbReference>
<reference evidence="4" key="1">
    <citation type="submission" date="2021-01" db="EMBL/GenBank/DDBJ databases">
        <title>Whole genome shotgun sequence of Rhizocola hellebori NBRC 109834.</title>
        <authorList>
            <person name="Komaki H."/>
            <person name="Tamura T."/>
        </authorList>
    </citation>
    <scope>NUCLEOTIDE SEQUENCE</scope>
    <source>
        <strain evidence="4">NBRC 109834</strain>
    </source>
</reference>
<protein>
    <recommendedName>
        <fullName evidence="3">Nudix hydrolase domain-containing protein</fullName>
    </recommendedName>
</protein>
<evidence type="ECO:0000313" key="4">
    <source>
        <dbReference type="EMBL" id="GIH09888.1"/>
    </source>
</evidence>
<dbReference type="CDD" id="cd02883">
    <property type="entry name" value="NUDIX_Hydrolase"/>
    <property type="match status" value="1"/>
</dbReference>
<name>A0A8J3QFE3_9ACTN</name>
<evidence type="ECO:0000256" key="1">
    <source>
        <dbReference type="ARBA" id="ARBA00001946"/>
    </source>
</evidence>
<dbReference type="PRINTS" id="PR00502">
    <property type="entry name" value="NUDIXFAMILY"/>
</dbReference>
<dbReference type="Gene3D" id="3.90.79.10">
    <property type="entry name" value="Nucleoside Triphosphate Pyrophosphohydrolase"/>
    <property type="match status" value="1"/>
</dbReference>
<sequence length="141" mass="15098">MTLARQVQRVSACGLARDGDAVLLVQIGRSAYGEAGKWMLPGGGIEHGEDPREAVARAFTEQIGLTVQVDELLEVASDYRHLPGGIDFHGIFIVYGVTVTAGELRPEPDGAVLAPTWVKPSEVDGFPIVDPIKAVLASRHR</sequence>
<dbReference type="RefSeq" id="WP_203913614.1">
    <property type="nucleotide sequence ID" value="NZ_BONY01000079.1"/>
</dbReference>
<keyword evidence="5" id="KW-1185">Reference proteome</keyword>
<dbReference type="AlphaFoldDB" id="A0A8J3QFE3"/>
<evidence type="ECO:0000313" key="5">
    <source>
        <dbReference type="Proteomes" id="UP000612899"/>
    </source>
</evidence>
<organism evidence="4 5">
    <name type="scientific">Rhizocola hellebori</name>
    <dbReference type="NCBI Taxonomy" id="1392758"/>
    <lineage>
        <taxon>Bacteria</taxon>
        <taxon>Bacillati</taxon>
        <taxon>Actinomycetota</taxon>
        <taxon>Actinomycetes</taxon>
        <taxon>Micromonosporales</taxon>
        <taxon>Micromonosporaceae</taxon>
        <taxon>Rhizocola</taxon>
    </lineage>
</organism>
<dbReference type="PROSITE" id="PS51462">
    <property type="entry name" value="NUDIX"/>
    <property type="match status" value="1"/>
</dbReference>
<comment type="caution">
    <text evidence="4">The sequence shown here is derived from an EMBL/GenBank/DDBJ whole genome shotgun (WGS) entry which is preliminary data.</text>
</comment>
<comment type="cofactor">
    <cofactor evidence="1">
        <name>Mg(2+)</name>
        <dbReference type="ChEBI" id="CHEBI:18420"/>
    </cofactor>
</comment>
<dbReference type="PANTHER" id="PTHR43046">
    <property type="entry name" value="GDP-MANNOSE MANNOSYL HYDROLASE"/>
    <property type="match status" value="1"/>
</dbReference>
<dbReference type="Proteomes" id="UP000612899">
    <property type="component" value="Unassembled WGS sequence"/>
</dbReference>
<dbReference type="InterPro" id="IPR000086">
    <property type="entry name" value="NUDIX_hydrolase_dom"/>
</dbReference>
<gene>
    <name evidence="4" type="ORF">Rhe02_79550</name>
</gene>
<feature type="domain" description="Nudix hydrolase" evidence="3">
    <location>
        <begin position="6"/>
        <end position="141"/>
    </location>
</feature>
<dbReference type="GO" id="GO:0016787">
    <property type="term" value="F:hydrolase activity"/>
    <property type="evidence" value="ECO:0007669"/>
    <property type="project" value="UniProtKB-KW"/>
</dbReference>
<evidence type="ECO:0000259" key="3">
    <source>
        <dbReference type="PROSITE" id="PS51462"/>
    </source>
</evidence>
<dbReference type="InterPro" id="IPR015797">
    <property type="entry name" value="NUDIX_hydrolase-like_dom_sf"/>
</dbReference>
<evidence type="ECO:0000256" key="2">
    <source>
        <dbReference type="ARBA" id="ARBA00022801"/>
    </source>
</evidence>
<dbReference type="PANTHER" id="PTHR43046:SF2">
    <property type="entry name" value="8-OXO-DGTP DIPHOSPHATASE-RELATED"/>
    <property type="match status" value="1"/>
</dbReference>
<proteinExistence type="predicted"/>
<dbReference type="SUPFAM" id="SSF55811">
    <property type="entry name" value="Nudix"/>
    <property type="match status" value="1"/>
</dbReference>
<dbReference type="EMBL" id="BONY01000079">
    <property type="protein sequence ID" value="GIH09888.1"/>
    <property type="molecule type" value="Genomic_DNA"/>
</dbReference>
<accession>A0A8J3QFE3</accession>
<dbReference type="Pfam" id="PF00293">
    <property type="entry name" value="NUDIX"/>
    <property type="match status" value="1"/>
</dbReference>
<keyword evidence="2" id="KW-0378">Hydrolase</keyword>